<dbReference type="RefSeq" id="WP_342555707.1">
    <property type="nucleotide sequence ID" value="NZ_CP159992.1"/>
</dbReference>
<dbReference type="SUPFAM" id="SSF55298">
    <property type="entry name" value="YjgF-like"/>
    <property type="match status" value="1"/>
</dbReference>
<sequence length="150" mass="16375">MNTIETRLQQLGIQLPQPSAPAGKYANAVIVNGIMYVSGKGPKTDERGKLGVEFTTEQGYDFARNTGIEVLAAVRDVLGSLDRVKRVVKVQGFINASASYQNHHKVLNGFSDLMIEVFGEKGVHARSVFGAVSVRDQLPLIIDSIFQVEE</sequence>
<feature type="domain" description="Endoribonuclease L-PSP/chorismate mutase-like" evidence="1">
    <location>
        <begin position="5"/>
        <end position="130"/>
    </location>
</feature>
<evidence type="ECO:0000313" key="2">
    <source>
        <dbReference type="EMBL" id="XCP97690.1"/>
    </source>
</evidence>
<gene>
    <name evidence="2" type="ORF">ABXS70_13740</name>
</gene>
<name>A0AAU8NNH1_9BACL</name>
<dbReference type="AlphaFoldDB" id="A0AAU8NNH1"/>
<dbReference type="InterPro" id="IPR035959">
    <property type="entry name" value="RutC-like_sf"/>
</dbReference>
<dbReference type="InterPro" id="IPR013813">
    <property type="entry name" value="Endoribo_LPSP/chorism_mut-like"/>
</dbReference>
<proteinExistence type="predicted"/>
<accession>A0AAU8NNH1</accession>
<reference evidence="2" key="1">
    <citation type="submission" date="2024-05" db="EMBL/GenBank/DDBJ databases">
        <title>Draft genome assemblies of 36 bacteria isolated from hibernating arctic ground squirrels.</title>
        <authorList>
            <person name="McKee H."/>
            <person name="Mullen L."/>
            <person name="Drown D.M."/>
            <person name="Duddleston K.N."/>
        </authorList>
    </citation>
    <scope>NUCLEOTIDE SEQUENCE</scope>
    <source>
        <strain evidence="2">AN1007</strain>
    </source>
</reference>
<dbReference type="PANTHER" id="PTHR43760:SF1">
    <property type="entry name" value="ENDORIBONUCLEASE L-PSP_CHORISMATE MUTASE-LIKE DOMAIN-CONTAINING PROTEIN"/>
    <property type="match status" value="1"/>
</dbReference>
<dbReference type="Pfam" id="PF14588">
    <property type="entry name" value="YjgF_endoribonc"/>
    <property type="match status" value="1"/>
</dbReference>
<dbReference type="Gene3D" id="3.30.1330.40">
    <property type="entry name" value="RutC-like"/>
    <property type="match status" value="1"/>
</dbReference>
<evidence type="ECO:0000259" key="1">
    <source>
        <dbReference type="Pfam" id="PF14588"/>
    </source>
</evidence>
<organism evidence="2">
    <name type="scientific">Paenibacillus sp. AN1007</name>
    <dbReference type="NCBI Taxonomy" id="3151385"/>
    <lineage>
        <taxon>Bacteria</taxon>
        <taxon>Bacillati</taxon>
        <taxon>Bacillota</taxon>
        <taxon>Bacilli</taxon>
        <taxon>Bacillales</taxon>
        <taxon>Paenibacillaceae</taxon>
        <taxon>Paenibacillus</taxon>
    </lineage>
</organism>
<dbReference type="CDD" id="cd02199">
    <property type="entry name" value="YjgF_YER057c_UK114_like_1"/>
    <property type="match status" value="1"/>
</dbReference>
<dbReference type="EMBL" id="CP159992">
    <property type="protein sequence ID" value="XCP97690.1"/>
    <property type="molecule type" value="Genomic_DNA"/>
</dbReference>
<protein>
    <submittedName>
        <fullName evidence="2">RidA family protein</fullName>
    </submittedName>
</protein>
<dbReference type="PANTHER" id="PTHR43760">
    <property type="entry name" value="ENDORIBONUCLEASE-RELATED"/>
    <property type="match status" value="1"/>
</dbReference>